<dbReference type="OrthoDB" id="7595044at2"/>
<keyword evidence="2" id="KW-0812">Transmembrane</keyword>
<organism evidence="3 4">
    <name type="scientific">Cognatiyoonia sediminum</name>
    <dbReference type="NCBI Taxonomy" id="1508389"/>
    <lineage>
        <taxon>Bacteria</taxon>
        <taxon>Pseudomonadati</taxon>
        <taxon>Pseudomonadota</taxon>
        <taxon>Alphaproteobacteria</taxon>
        <taxon>Rhodobacterales</taxon>
        <taxon>Paracoccaceae</taxon>
        <taxon>Cognatiyoonia</taxon>
    </lineage>
</organism>
<sequence>MAMFAILTWPFAIIAIFRKWGMAIAVIVGLIGAYLLLPTETAIDLPLLPALDKNSIPSLFVLFLGIAFVRPSKDQLRDGVVLPGWLPRTPLISILMFMLVFGAILTGLTNGESIAAGPRRLPGLTIYDALSGAMLACMILIPVLLARKFLGHPDQHLKLLIILSVAGMIYSLPTLYEVRMSPQLNRMVYGFFPHSWQQHIRGDGFRPIVFLSHGLWLGIFLALSALATVALTRVHTSGSKIWYWFCALWLAGTLLLSKNLGASVIFFVLLPVVWFFGVRLQLLSAAIIAAIVLTYPILRGNDLVPTNQLVSLAQNVSAERAGSLQFRFVNEDIVMDKAQRKPIFGWGGWGRQRVYDDRGRSAVTLDGRWVIVIGTGGWIRYLAEFGLLTLPILLLWRRRNKLGVTLTTSCLAILLAGNTVDLLPNSSLTPVTWILAGALIGRLEIGRDRLESGQSNEMPVATTSDQGGSYTRFRR</sequence>
<dbReference type="Proteomes" id="UP000184074">
    <property type="component" value="Unassembled WGS sequence"/>
</dbReference>
<name>A0A1M5QWK1_9RHOB</name>
<feature type="region of interest" description="Disordered" evidence="1">
    <location>
        <begin position="453"/>
        <end position="475"/>
    </location>
</feature>
<feature type="transmembrane region" description="Helical" evidence="2">
    <location>
        <begin position="89"/>
        <end position="109"/>
    </location>
</feature>
<feature type="transmembrane region" description="Helical" evidence="2">
    <location>
        <begin position="378"/>
        <end position="396"/>
    </location>
</feature>
<feature type="transmembrane region" description="Helical" evidence="2">
    <location>
        <begin position="208"/>
        <end position="229"/>
    </location>
</feature>
<evidence type="ECO:0008006" key="5">
    <source>
        <dbReference type="Google" id="ProtNLM"/>
    </source>
</evidence>
<feature type="transmembrane region" description="Helical" evidence="2">
    <location>
        <begin position="157"/>
        <end position="176"/>
    </location>
</feature>
<dbReference type="STRING" id="1508389.SAMN05444003_2363"/>
<protein>
    <recommendedName>
        <fullName evidence="5">O-Antigen ligase</fullName>
    </recommendedName>
</protein>
<dbReference type="AlphaFoldDB" id="A0A1M5QWK1"/>
<feature type="compositionally biased region" description="Polar residues" evidence="1">
    <location>
        <begin position="453"/>
        <end position="469"/>
    </location>
</feature>
<dbReference type="EMBL" id="FQXB01000003">
    <property type="protein sequence ID" value="SHH18472.1"/>
    <property type="molecule type" value="Genomic_DNA"/>
</dbReference>
<accession>A0A1M5QWK1</accession>
<proteinExistence type="predicted"/>
<reference evidence="3 4" key="1">
    <citation type="submission" date="2016-11" db="EMBL/GenBank/DDBJ databases">
        <authorList>
            <person name="Jaros S."/>
            <person name="Januszkiewicz K."/>
            <person name="Wedrychowicz H."/>
        </authorList>
    </citation>
    <scope>NUCLEOTIDE SEQUENCE [LARGE SCALE GENOMIC DNA]</scope>
    <source>
        <strain evidence="3 4">DSM 28715</strain>
    </source>
</reference>
<keyword evidence="2" id="KW-1133">Transmembrane helix</keyword>
<feature type="transmembrane region" description="Helical" evidence="2">
    <location>
        <begin position="20"/>
        <end position="38"/>
    </location>
</feature>
<evidence type="ECO:0000256" key="1">
    <source>
        <dbReference type="SAM" id="MobiDB-lite"/>
    </source>
</evidence>
<dbReference type="RefSeq" id="WP_072901304.1">
    <property type="nucleotide sequence ID" value="NZ_FQXB01000003.1"/>
</dbReference>
<feature type="transmembrane region" description="Helical" evidence="2">
    <location>
        <begin position="121"/>
        <end position="145"/>
    </location>
</feature>
<evidence type="ECO:0000313" key="3">
    <source>
        <dbReference type="EMBL" id="SHH18472.1"/>
    </source>
</evidence>
<gene>
    <name evidence="3" type="ORF">SAMN05444003_2363</name>
</gene>
<evidence type="ECO:0000313" key="4">
    <source>
        <dbReference type="Proteomes" id="UP000184074"/>
    </source>
</evidence>
<keyword evidence="2" id="KW-0472">Membrane</keyword>
<feature type="transmembrane region" description="Helical" evidence="2">
    <location>
        <begin position="264"/>
        <end position="297"/>
    </location>
</feature>
<evidence type="ECO:0000256" key="2">
    <source>
        <dbReference type="SAM" id="Phobius"/>
    </source>
</evidence>
<keyword evidence="4" id="KW-1185">Reference proteome</keyword>